<reference evidence="1" key="1">
    <citation type="submission" date="2018-05" db="EMBL/GenBank/DDBJ databases">
        <authorList>
            <person name="Lanie J.A."/>
            <person name="Ng W.-L."/>
            <person name="Kazmierczak K.M."/>
            <person name="Andrzejewski T.M."/>
            <person name="Davidsen T.M."/>
            <person name="Wayne K.J."/>
            <person name="Tettelin H."/>
            <person name="Glass J.I."/>
            <person name="Rusch D."/>
            <person name="Podicherti R."/>
            <person name="Tsui H.-C.T."/>
            <person name="Winkler M.E."/>
        </authorList>
    </citation>
    <scope>NUCLEOTIDE SEQUENCE</scope>
</reference>
<proteinExistence type="predicted"/>
<dbReference type="AlphaFoldDB" id="A0A382MV40"/>
<protein>
    <submittedName>
        <fullName evidence="1">Uncharacterized protein</fullName>
    </submittedName>
</protein>
<dbReference type="EMBL" id="UINC01095502">
    <property type="protein sequence ID" value="SVC51637.1"/>
    <property type="molecule type" value="Genomic_DNA"/>
</dbReference>
<gene>
    <name evidence="1" type="ORF">METZ01_LOCUS304491</name>
</gene>
<organism evidence="1">
    <name type="scientific">marine metagenome</name>
    <dbReference type="NCBI Taxonomy" id="408172"/>
    <lineage>
        <taxon>unclassified sequences</taxon>
        <taxon>metagenomes</taxon>
        <taxon>ecological metagenomes</taxon>
    </lineage>
</organism>
<accession>A0A382MV40</accession>
<evidence type="ECO:0000313" key="1">
    <source>
        <dbReference type="EMBL" id="SVC51637.1"/>
    </source>
</evidence>
<sequence length="299" mass="32891">MGQDSTKMIIGKQIGPILNDLPVLDSLIIVNKDSSSMALKQSTPIAKAPSYPINASGTFFRGLEISSQGTGMLNGGLRFQIAGKLNDQIRVSGIVTDETLPIQPDGTTASLDELDKIFLKVSHPSGELLAGDITITNKSGKYNRGNKNIVGITNNINKDNVTVSTTFGQSKGKYNRLEIKGRDGHQGPYFLTSNDGMRNVIISAGSESVWLNGIEMKRGQDRDYIIDYTSGELIFTPKHLIYFDSDIDIEYQYNESTYKSNYLETDISGNFNEKINYNLTYMNEKDNTIGSVLTGDQIS</sequence>
<name>A0A382MV40_9ZZZZ</name>
<feature type="non-terminal residue" evidence="1">
    <location>
        <position position="299"/>
    </location>
</feature>